<evidence type="ECO:0000313" key="1">
    <source>
        <dbReference type="EMBL" id="CAH1973422.1"/>
    </source>
</evidence>
<proteinExistence type="predicted"/>
<dbReference type="OrthoDB" id="6627140at2759"/>
<reference evidence="1" key="1">
    <citation type="submission" date="2022-03" db="EMBL/GenBank/DDBJ databases">
        <authorList>
            <person name="Sayadi A."/>
        </authorList>
    </citation>
    <scope>NUCLEOTIDE SEQUENCE</scope>
</reference>
<comment type="caution">
    <text evidence="1">The sequence shown here is derived from an EMBL/GenBank/DDBJ whole genome shotgun (WGS) entry which is preliminary data.</text>
</comment>
<dbReference type="EMBL" id="CAKOFQ010006809">
    <property type="protein sequence ID" value="CAH1973422.1"/>
    <property type="molecule type" value="Genomic_DNA"/>
</dbReference>
<gene>
    <name evidence="1" type="ORF">ACAOBT_LOCUS10548</name>
</gene>
<protein>
    <submittedName>
        <fullName evidence="1">Uncharacterized protein</fullName>
    </submittedName>
</protein>
<dbReference type="AlphaFoldDB" id="A0A9P0P7J1"/>
<organism evidence="1 2">
    <name type="scientific">Acanthoscelides obtectus</name>
    <name type="common">Bean weevil</name>
    <name type="synonym">Bruchus obtectus</name>
    <dbReference type="NCBI Taxonomy" id="200917"/>
    <lineage>
        <taxon>Eukaryota</taxon>
        <taxon>Metazoa</taxon>
        <taxon>Ecdysozoa</taxon>
        <taxon>Arthropoda</taxon>
        <taxon>Hexapoda</taxon>
        <taxon>Insecta</taxon>
        <taxon>Pterygota</taxon>
        <taxon>Neoptera</taxon>
        <taxon>Endopterygota</taxon>
        <taxon>Coleoptera</taxon>
        <taxon>Polyphaga</taxon>
        <taxon>Cucujiformia</taxon>
        <taxon>Chrysomeloidea</taxon>
        <taxon>Chrysomelidae</taxon>
        <taxon>Bruchinae</taxon>
        <taxon>Bruchini</taxon>
        <taxon>Acanthoscelides</taxon>
    </lineage>
</organism>
<sequence>MVLVLGSCPNLESRDFCESIRNMTIKNFGRQFTDKSSIWYPSLQYKPPITFPLKPGLYESLSDPTKYMLPSVPRTSWLVKTLMYYEDEVVLCIISEGDIFE</sequence>
<evidence type="ECO:0000313" key="2">
    <source>
        <dbReference type="Proteomes" id="UP001152888"/>
    </source>
</evidence>
<accession>A0A9P0P7J1</accession>
<keyword evidence="2" id="KW-1185">Reference proteome</keyword>
<name>A0A9P0P7J1_ACAOB</name>
<dbReference type="Proteomes" id="UP001152888">
    <property type="component" value="Unassembled WGS sequence"/>
</dbReference>